<evidence type="ECO:0000313" key="4">
    <source>
        <dbReference type="EMBL" id="KIK53220.1"/>
    </source>
</evidence>
<organism evidence="4 5">
    <name type="scientific">Collybiopsis luxurians FD-317 M1</name>
    <dbReference type="NCBI Taxonomy" id="944289"/>
    <lineage>
        <taxon>Eukaryota</taxon>
        <taxon>Fungi</taxon>
        <taxon>Dikarya</taxon>
        <taxon>Basidiomycota</taxon>
        <taxon>Agaricomycotina</taxon>
        <taxon>Agaricomycetes</taxon>
        <taxon>Agaricomycetidae</taxon>
        <taxon>Agaricales</taxon>
        <taxon>Marasmiineae</taxon>
        <taxon>Omphalotaceae</taxon>
        <taxon>Collybiopsis</taxon>
        <taxon>Collybiopsis luxurians</taxon>
    </lineage>
</organism>
<dbReference type="Pfam" id="PF24883">
    <property type="entry name" value="NPHP3_N"/>
    <property type="match status" value="1"/>
</dbReference>
<evidence type="ECO:0000259" key="3">
    <source>
        <dbReference type="Pfam" id="PF24883"/>
    </source>
</evidence>
<proteinExistence type="predicted"/>
<dbReference type="InterPro" id="IPR056884">
    <property type="entry name" value="NPHP3-like_N"/>
</dbReference>
<dbReference type="EMBL" id="KN834832">
    <property type="protein sequence ID" value="KIK53220.1"/>
    <property type="molecule type" value="Genomic_DNA"/>
</dbReference>
<evidence type="ECO:0000313" key="5">
    <source>
        <dbReference type="Proteomes" id="UP000053593"/>
    </source>
</evidence>
<sequence>MFSNAQEFTINGGSFVAGNLYNIRNWHGKDEDQDSPGKGIEILYQNAVVGAAYNAELRCPPPNCHPGTRTRILEILRNWVSHDTKTTPVYWLYGAAGVGKSAVAQTISEEYALSRLAASFFFARLDPTRNSLKQFFTTISLQLATSPILGTFFRDSIDLTIRKNRNIIHANLEQQFEELILRPCSQMDAELWKALPQLIVIDGLDECVDIASQERLLSIIYKATSSSRLPFEFLICSRPEPRIRKAFDHQGFHTMVARCDLGDAFEPGKDIAKYLHEEFNKIREDHWHTMEHVSKDWPGKGTVQLLVQRACGQFIYAATVLKYVGDYHSLPTEQLEIILNITVPEDCDSPYPDLDWLYLQILSPYRQKDLLLDVLAHLLRPGPNIFLTKQYEQTSAQCIEGLFYLTKGKVGALLFGLHSVLDIPDDKNSNITIRHASFNDFLSDKKRSGDYYVQKSQEARHEQIAFYLLKRIASSIKVDQNFEFTNSKFDINTYAWDWWHVHCQWVQKMPSNRLLSALKDFDITSFLNAAVKRSNVTLMACTSYVKKCLDALKTIANWAADTSQYQGLDHSLALNALAQQYSQFEQGFQVKIEPTLDRDNLMMVISVFKYDLCLFQPNTWGVFSTLLDNRLSSGEVETLAHSPWPCLPISPLAQIDSGIDQSKSGLRSNAVAIKFAECNKHIALQCLQILQEQSQSARGVVAYAKLCWISHLVKYPHLSSEQTDIFQALMLNLSAIQTSEDARKAILWVKDSGYASQVRALHKRLQELESMEEEEEEEKQITMNHVADPGKPSISLISPEPKGISRIRIRQNAWAGNAGVQNSPRT</sequence>
<reference evidence="4 5" key="1">
    <citation type="submission" date="2014-04" db="EMBL/GenBank/DDBJ databases">
        <title>Evolutionary Origins and Diversification of the Mycorrhizal Mutualists.</title>
        <authorList>
            <consortium name="DOE Joint Genome Institute"/>
            <consortium name="Mycorrhizal Genomics Consortium"/>
            <person name="Kohler A."/>
            <person name="Kuo A."/>
            <person name="Nagy L.G."/>
            <person name="Floudas D."/>
            <person name="Copeland A."/>
            <person name="Barry K.W."/>
            <person name="Cichocki N."/>
            <person name="Veneault-Fourrey C."/>
            <person name="LaButti K."/>
            <person name="Lindquist E.A."/>
            <person name="Lipzen A."/>
            <person name="Lundell T."/>
            <person name="Morin E."/>
            <person name="Murat C."/>
            <person name="Riley R."/>
            <person name="Ohm R."/>
            <person name="Sun H."/>
            <person name="Tunlid A."/>
            <person name="Henrissat B."/>
            <person name="Grigoriev I.V."/>
            <person name="Hibbett D.S."/>
            <person name="Martin F."/>
        </authorList>
    </citation>
    <scope>NUCLEOTIDE SEQUENCE [LARGE SCALE GENOMIC DNA]</scope>
    <source>
        <strain evidence="4 5">FD-317 M1</strain>
    </source>
</reference>
<keyword evidence="1" id="KW-0677">Repeat</keyword>
<dbReference type="Proteomes" id="UP000053593">
    <property type="component" value="Unassembled WGS sequence"/>
</dbReference>
<feature type="domain" description="Nephrocystin 3-like N-terminal" evidence="3">
    <location>
        <begin position="76"/>
        <end position="238"/>
    </location>
</feature>
<dbReference type="InterPro" id="IPR027417">
    <property type="entry name" value="P-loop_NTPase"/>
</dbReference>
<feature type="region of interest" description="Disordered" evidence="2">
    <location>
        <begin position="772"/>
        <end position="799"/>
    </location>
</feature>
<dbReference type="OrthoDB" id="5967843at2759"/>
<accession>A0A0D0AS24</accession>
<dbReference type="Gene3D" id="3.40.50.300">
    <property type="entry name" value="P-loop containing nucleotide triphosphate hydrolases"/>
    <property type="match status" value="1"/>
</dbReference>
<keyword evidence="5" id="KW-1185">Reference proteome</keyword>
<evidence type="ECO:0000256" key="1">
    <source>
        <dbReference type="ARBA" id="ARBA00022737"/>
    </source>
</evidence>
<protein>
    <recommendedName>
        <fullName evidence="3">Nephrocystin 3-like N-terminal domain-containing protein</fullName>
    </recommendedName>
</protein>
<gene>
    <name evidence="4" type="ORF">GYMLUDRAFT_49543</name>
</gene>
<dbReference type="HOGENOM" id="CLU_000288_6_10_1"/>
<name>A0A0D0AS24_9AGAR</name>
<dbReference type="PANTHER" id="PTHR10039">
    <property type="entry name" value="AMELOGENIN"/>
    <property type="match status" value="1"/>
</dbReference>
<dbReference type="AlphaFoldDB" id="A0A0D0AS24"/>
<dbReference type="SUPFAM" id="SSF52540">
    <property type="entry name" value="P-loop containing nucleoside triphosphate hydrolases"/>
    <property type="match status" value="1"/>
</dbReference>
<evidence type="ECO:0000256" key="2">
    <source>
        <dbReference type="SAM" id="MobiDB-lite"/>
    </source>
</evidence>